<protein>
    <submittedName>
        <fullName evidence="1">Uncharacterized protein</fullName>
    </submittedName>
</protein>
<dbReference type="AlphaFoldDB" id="A0A2N9G4T8"/>
<dbReference type="EMBL" id="OIVN01001789">
    <property type="protein sequence ID" value="SPC97677.1"/>
    <property type="molecule type" value="Genomic_DNA"/>
</dbReference>
<organism evidence="1">
    <name type="scientific">Fagus sylvatica</name>
    <name type="common">Beechnut</name>
    <dbReference type="NCBI Taxonomy" id="28930"/>
    <lineage>
        <taxon>Eukaryota</taxon>
        <taxon>Viridiplantae</taxon>
        <taxon>Streptophyta</taxon>
        <taxon>Embryophyta</taxon>
        <taxon>Tracheophyta</taxon>
        <taxon>Spermatophyta</taxon>
        <taxon>Magnoliopsida</taxon>
        <taxon>eudicotyledons</taxon>
        <taxon>Gunneridae</taxon>
        <taxon>Pentapetalae</taxon>
        <taxon>rosids</taxon>
        <taxon>fabids</taxon>
        <taxon>Fagales</taxon>
        <taxon>Fagaceae</taxon>
        <taxon>Fagus</taxon>
    </lineage>
</organism>
<evidence type="ECO:0000313" key="1">
    <source>
        <dbReference type="EMBL" id="SPC97677.1"/>
    </source>
</evidence>
<dbReference type="PANTHER" id="PTHR47592">
    <property type="entry name" value="PBF68 PROTEIN"/>
    <property type="match status" value="1"/>
</dbReference>
<gene>
    <name evidence="1" type="ORF">FSB_LOCUS25559</name>
</gene>
<accession>A0A2N9G4T8</accession>
<proteinExistence type="predicted"/>
<dbReference type="Pfam" id="PF14223">
    <property type="entry name" value="Retrotran_gag_2"/>
    <property type="match status" value="1"/>
</dbReference>
<name>A0A2N9G4T8_FAGSY</name>
<dbReference type="PANTHER" id="PTHR47592:SF27">
    <property type="entry name" value="OS08G0421700 PROTEIN"/>
    <property type="match status" value="1"/>
</dbReference>
<sequence>MEPTIEKPTESVGDLNKPFRFKGTNFKRWKGKFIFYLSLLKVSYVLTEKNPVKLPTNEMSENELRSHQEKIDKYKKDEYNCRFYLLNCLADHFYDYYDTTYTSAKKIWKALQSKYDTEEAGAKKYTASRFFHYQMVDGKSVVEQAQDFQMIVAEVRSEGIKIGDNLVVAGIVDKLPPSWREFQKSLCHKQKETSLETLITRIRVEEEARGQDALMTQEGNGHSTTKGGGQTLVLIGMSAMIKIGSRNTLPLKKEKTIMLGDSSKTKVLGSGEVELNFTSRTCVNFERCTSHSVHEEEPNVKLFAQQGWFQTNYGI</sequence>
<reference evidence="1" key="1">
    <citation type="submission" date="2018-02" db="EMBL/GenBank/DDBJ databases">
        <authorList>
            <person name="Cohen D.B."/>
            <person name="Kent A.D."/>
        </authorList>
    </citation>
    <scope>NUCLEOTIDE SEQUENCE</scope>
</reference>